<organism evidence="1 2">
    <name type="scientific">Strongyloides venezuelensis</name>
    <name type="common">Threadworm</name>
    <dbReference type="NCBI Taxonomy" id="75913"/>
    <lineage>
        <taxon>Eukaryota</taxon>
        <taxon>Metazoa</taxon>
        <taxon>Ecdysozoa</taxon>
        <taxon>Nematoda</taxon>
        <taxon>Chromadorea</taxon>
        <taxon>Rhabditida</taxon>
        <taxon>Tylenchina</taxon>
        <taxon>Panagrolaimomorpha</taxon>
        <taxon>Strongyloidoidea</taxon>
        <taxon>Strongyloididae</taxon>
        <taxon>Strongyloides</taxon>
    </lineage>
</organism>
<reference evidence="1" key="1">
    <citation type="submission" date="2014-07" db="EMBL/GenBank/DDBJ databases">
        <authorList>
            <person name="Martin A.A"/>
            <person name="De Silva N."/>
        </authorList>
    </citation>
    <scope>NUCLEOTIDE SEQUENCE</scope>
</reference>
<dbReference type="Gene3D" id="3.40.33.10">
    <property type="entry name" value="CAP"/>
    <property type="match status" value="1"/>
</dbReference>
<accession>A0A0K0EUT9</accession>
<sequence length="67" mass="7659">MVTIVGAFYNPAALVIVVKGYDERFSYKFVPNHPRSKIQSLAQMLWKYSKYSGIGVAKYGNKFYVDC</sequence>
<name>A0A0K0EUT9_STRVS</name>
<dbReference type="WBParaSite" id="SVE_0028500.1">
    <property type="protein sequence ID" value="SVE_0028500.1"/>
    <property type="gene ID" value="SVE_0028500"/>
</dbReference>
<protein>
    <submittedName>
        <fullName evidence="2">SCP domain-containing protein</fullName>
    </submittedName>
</protein>
<evidence type="ECO:0000313" key="1">
    <source>
        <dbReference type="Proteomes" id="UP000035680"/>
    </source>
</evidence>
<dbReference type="Proteomes" id="UP000035680">
    <property type="component" value="Unassembled WGS sequence"/>
</dbReference>
<dbReference type="SUPFAM" id="SSF55797">
    <property type="entry name" value="PR-1-like"/>
    <property type="match status" value="1"/>
</dbReference>
<dbReference type="InterPro" id="IPR035940">
    <property type="entry name" value="CAP_sf"/>
</dbReference>
<dbReference type="AlphaFoldDB" id="A0A0K0EUT9"/>
<evidence type="ECO:0000313" key="2">
    <source>
        <dbReference type="WBParaSite" id="SVE_0028500.1"/>
    </source>
</evidence>
<proteinExistence type="predicted"/>
<keyword evidence="1" id="KW-1185">Reference proteome</keyword>
<reference evidence="2" key="2">
    <citation type="submission" date="2015-08" db="UniProtKB">
        <authorList>
            <consortium name="WormBaseParasite"/>
        </authorList>
    </citation>
    <scope>IDENTIFICATION</scope>
</reference>